<keyword evidence="1" id="KW-0472">Membrane</keyword>
<evidence type="ECO:0000313" key="2">
    <source>
        <dbReference type="EMBL" id="OXA49863.1"/>
    </source>
</evidence>
<feature type="transmembrane region" description="Helical" evidence="1">
    <location>
        <begin position="754"/>
        <end position="773"/>
    </location>
</feature>
<evidence type="ECO:0000256" key="1">
    <source>
        <dbReference type="SAM" id="Phobius"/>
    </source>
</evidence>
<keyword evidence="3" id="KW-1185">Reference proteome</keyword>
<keyword evidence="1" id="KW-1133">Transmembrane helix</keyword>
<feature type="transmembrane region" description="Helical" evidence="1">
    <location>
        <begin position="368"/>
        <end position="388"/>
    </location>
</feature>
<accession>A0A226DX71</accession>
<dbReference type="EMBL" id="LNIX01000010">
    <property type="protein sequence ID" value="OXA49863.1"/>
    <property type="molecule type" value="Genomic_DNA"/>
</dbReference>
<proteinExistence type="predicted"/>
<evidence type="ECO:0000313" key="3">
    <source>
        <dbReference type="Proteomes" id="UP000198287"/>
    </source>
</evidence>
<dbReference type="Proteomes" id="UP000198287">
    <property type="component" value="Unassembled WGS sequence"/>
</dbReference>
<gene>
    <name evidence="2" type="ORF">Fcan01_15651</name>
</gene>
<protein>
    <submittedName>
        <fullName evidence="2">Uncharacterized protein</fullName>
    </submittedName>
</protein>
<name>A0A226DX71_FOLCA</name>
<dbReference type="AlphaFoldDB" id="A0A226DX71"/>
<sequence>MLILRGLGLLIFLIFTFPSLVAPLKFSNISFIHTLLKHLDPDCKIIIVHHSLKSEHFSSIYHKNGIYIYNFPQLNSSWTLHRAPYNLPNSQGILATPVSALFPCFIGILITQSSDFNWKSTNEFSPDEFELLSKHQVQIIQGLQYSKYPAMSYVNQKSILMNSLLLRVQLNFTRIMVANLENVVIFKFYVFLIIRPTIDTWYRTQWADSRSVSLVQPAKAIHVLNNHSRFPSFLDPPTDLSLISWNKMSLNLLGFYNQKESCRADEMGPFRLIREGKYRPRATLFFTLVCLGNFTYGKAEADSGVDRFRRRRGKESKTYSEFVNADSSREEGFTLSPYYTTNTLGYSFVTCYSKQTFSFGVLLKPFEVEVWIVLLTCAVTMLVSVALISGKKLYWSWFEAISLAQLFVISTLLERPTQVPHKLEMKAEFRVLISCFTLVSIILSNLYLGLSITSISAPLESKSITQFAHLAKPGCSWGNVTCYLQRLGGLDHYIQSINYHVKVFRERLIQDDAFWKEVYESFGEVFPSDRNKTWETVLRNSIRRVDIDSDFILLPYSIEQIFSTHVLDVQDFYARLRFHNNKTATNVLKKCKPTCKRIDQTDVANLQLLDLLDPWHIPHPMVGKPSNIIQLENEWDIEHLLVQCGKTALILREDETEWEIRYFDKNYPWLKLFRAESPILKTGIGWSFASDKISITWKIFGRLLVAGIVQLLETWPHMVTPKRENITKKVHSLVSRNALPDKVKSITINGSLQSIFWIYLALVIGVSLEFIVFEQNVIKRMWTNFNTIRKSWKIKWYFFRVYVCLRVYWTFEYICKKKTIKIS</sequence>
<reference evidence="2 3" key="1">
    <citation type="submission" date="2015-12" db="EMBL/GenBank/DDBJ databases">
        <title>The genome of Folsomia candida.</title>
        <authorList>
            <person name="Faddeeva A."/>
            <person name="Derks M.F."/>
            <person name="Anvar Y."/>
            <person name="Smit S."/>
            <person name="Van Straalen N."/>
            <person name="Roelofs D."/>
        </authorList>
    </citation>
    <scope>NUCLEOTIDE SEQUENCE [LARGE SCALE GENOMIC DNA]</scope>
    <source>
        <strain evidence="2 3">VU population</strain>
        <tissue evidence="2">Whole body</tissue>
    </source>
</reference>
<feature type="transmembrane region" description="Helical" evidence="1">
    <location>
        <begin position="429"/>
        <end position="450"/>
    </location>
</feature>
<organism evidence="2 3">
    <name type="scientific">Folsomia candida</name>
    <name type="common">Springtail</name>
    <dbReference type="NCBI Taxonomy" id="158441"/>
    <lineage>
        <taxon>Eukaryota</taxon>
        <taxon>Metazoa</taxon>
        <taxon>Ecdysozoa</taxon>
        <taxon>Arthropoda</taxon>
        <taxon>Hexapoda</taxon>
        <taxon>Collembola</taxon>
        <taxon>Entomobryomorpha</taxon>
        <taxon>Isotomoidea</taxon>
        <taxon>Isotomidae</taxon>
        <taxon>Proisotominae</taxon>
        <taxon>Folsomia</taxon>
    </lineage>
</organism>
<comment type="caution">
    <text evidence="2">The sequence shown here is derived from an EMBL/GenBank/DDBJ whole genome shotgun (WGS) entry which is preliminary data.</text>
</comment>
<keyword evidence="1" id="KW-0812">Transmembrane</keyword>